<sequence>MEPYEALYGKKCRTPLCWTEIGERKIIGANLVDDATEKIRLIRDRLKTVQDRYKKYYDAKYRSVEFDV</sequence>
<proteinExistence type="predicted"/>
<evidence type="ECO:0008006" key="3">
    <source>
        <dbReference type="Google" id="ProtNLM"/>
    </source>
</evidence>
<dbReference type="EMBL" id="KZ502795">
    <property type="protein sequence ID" value="PKU73026.1"/>
    <property type="molecule type" value="Genomic_DNA"/>
</dbReference>
<gene>
    <name evidence="1" type="ORF">MA16_Dca007589</name>
</gene>
<keyword evidence="2" id="KW-1185">Reference proteome</keyword>
<dbReference type="Proteomes" id="UP000233837">
    <property type="component" value="Unassembled WGS sequence"/>
</dbReference>
<dbReference type="PANTHER" id="PTHR45835:SF99">
    <property type="entry name" value="CHROMO DOMAIN-CONTAINING PROTEIN-RELATED"/>
    <property type="match status" value="1"/>
</dbReference>
<dbReference type="AlphaFoldDB" id="A0A2I0WBJ2"/>
<protein>
    <recommendedName>
        <fullName evidence="3">Reverse transcriptase domain-containing protein</fullName>
    </recommendedName>
</protein>
<dbReference type="PANTHER" id="PTHR45835">
    <property type="entry name" value="YALI0A06105P"/>
    <property type="match status" value="1"/>
</dbReference>
<evidence type="ECO:0000313" key="1">
    <source>
        <dbReference type="EMBL" id="PKU73026.1"/>
    </source>
</evidence>
<reference evidence="1 2" key="2">
    <citation type="journal article" date="2017" name="Nature">
        <title>The Apostasia genome and the evolution of orchids.</title>
        <authorList>
            <person name="Zhang G.Q."/>
            <person name="Liu K.W."/>
            <person name="Li Z."/>
            <person name="Lohaus R."/>
            <person name="Hsiao Y.Y."/>
            <person name="Niu S.C."/>
            <person name="Wang J.Y."/>
            <person name="Lin Y.C."/>
            <person name="Xu Q."/>
            <person name="Chen L.J."/>
            <person name="Yoshida K."/>
            <person name="Fujiwara S."/>
            <person name="Wang Z.W."/>
            <person name="Zhang Y.Q."/>
            <person name="Mitsuda N."/>
            <person name="Wang M."/>
            <person name="Liu G.H."/>
            <person name="Pecoraro L."/>
            <person name="Huang H.X."/>
            <person name="Xiao X.J."/>
            <person name="Lin M."/>
            <person name="Wu X.Y."/>
            <person name="Wu W.L."/>
            <person name="Chen Y.Y."/>
            <person name="Chang S.B."/>
            <person name="Sakamoto S."/>
            <person name="Ohme-Takagi M."/>
            <person name="Yagi M."/>
            <person name="Zeng S.J."/>
            <person name="Shen C.Y."/>
            <person name="Yeh C.M."/>
            <person name="Luo Y.B."/>
            <person name="Tsai W.C."/>
            <person name="Van de Peer Y."/>
            <person name="Liu Z.J."/>
        </authorList>
    </citation>
    <scope>NUCLEOTIDE SEQUENCE [LARGE SCALE GENOMIC DNA]</scope>
    <source>
        <tissue evidence="1">The whole plant</tissue>
    </source>
</reference>
<organism evidence="1 2">
    <name type="scientific">Dendrobium catenatum</name>
    <dbReference type="NCBI Taxonomy" id="906689"/>
    <lineage>
        <taxon>Eukaryota</taxon>
        <taxon>Viridiplantae</taxon>
        <taxon>Streptophyta</taxon>
        <taxon>Embryophyta</taxon>
        <taxon>Tracheophyta</taxon>
        <taxon>Spermatophyta</taxon>
        <taxon>Magnoliopsida</taxon>
        <taxon>Liliopsida</taxon>
        <taxon>Asparagales</taxon>
        <taxon>Orchidaceae</taxon>
        <taxon>Epidendroideae</taxon>
        <taxon>Malaxideae</taxon>
        <taxon>Dendrobiinae</taxon>
        <taxon>Dendrobium</taxon>
    </lineage>
</organism>
<reference evidence="1 2" key="1">
    <citation type="journal article" date="2016" name="Sci. Rep.">
        <title>The Dendrobium catenatum Lindl. genome sequence provides insights into polysaccharide synthase, floral development and adaptive evolution.</title>
        <authorList>
            <person name="Zhang G.Q."/>
            <person name="Xu Q."/>
            <person name="Bian C."/>
            <person name="Tsai W.C."/>
            <person name="Yeh C.M."/>
            <person name="Liu K.W."/>
            <person name="Yoshida K."/>
            <person name="Zhang L.S."/>
            <person name="Chang S.B."/>
            <person name="Chen F."/>
            <person name="Shi Y."/>
            <person name="Su Y.Y."/>
            <person name="Zhang Y.Q."/>
            <person name="Chen L.J."/>
            <person name="Yin Y."/>
            <person name="Lin M."/>
            <person name="Huang H."/>
            <person name="Deng H."/>
            <person name="Wang Z.W."/>
            <person name="Zhu S.L."/>
            <person name="Zhao X."/>
            <person name="Deng C."/>
            <person name="Niu S.C."/>
            <person name="Huang J."/>
            <person name="Wang M."/>
            <person name="Liu G.H."/>
            <person name="Yang H.J."/>
            <person name="Xiao X.J."/>
            <person name="Hsiao Y.Y."/>
            <person name="Wu W.L."/>
            <person name="Chen Y.Y."/>
            <person name="Mitsuda N."/>
            <person name="Ohme-Takagi M."/>
            <person name="Luo Y.B."/>
            <person name="Van de Peer Y."/>
            <person name="Liu Z.J."/>
        </authorList>
    </citation>
    <scope>NUCLEOTIDE SEQUENCE [LARGE SCALE GENOMIC DNA]</scope>
    <source>
        <tissue evidence="1">The whole plant</tissue>
    </source>
</reference>
<name>A0A2I0WBJ2_9ASPA</name>
<accession>A0A2I0WBJ2</accession>
<evidence type="ECO:0000313" key="2">
    <source>
        <dbReference type="Proteomes" id="UP000233837"/>
    </source>
</evidence>